<proteinExistence type="predicted"/>
<reference evidence="2" key="1">
    <citation type="submission" date="2016-11" db="EMBL/GenBank/DDBJ databases">
        <authorList>
            <person name="Varghese N."/>
            <person name="Submissions S."/>
        </authorList>
    </citation>
    <scope>NUCLEOTIDE SEQUENCE [LARGE SCALE GENOMIC DNA]</scope>
    <source>
        <strain evidence="2">DSM 15285</strain>
    </source>
</reference>
<evidence type="ECO:0000313" key="2">
    <source>
        <dbReference type="Proteomes" id="UP000242520"/>
    </source>
</evidence>
<keyword evidence="2" id="KW-1185">Reference proteome</keyword>
<evidence type="ECO:0000313" key="1">
    <source>
        <dbReference type="EMBL" id="SHH00658.1"/>
    </source>
</evidence>
<sequence length="145" mass="17619">MKKNMIIFMLNVLIFFMFLSFCQNSVLLTIKDIKPYVREINFIVDDYNNNLKYIKLNTDIYLNRIENIKRGLSSIKRPYIFDEYFKYKIMSLEKIKLILKNINNDQENINKYVCDYNKYNNLAQNEMEKILKSTFIRVTYFNEPS</sequence>
<dbReference type="AlphaFoldDB" id="A0A1M5PFY2"/>
<accession>A0A1M5PFY2</accession>
<dbReference type="STRING" id="1123350.SAMN02744040_00462"/>
<name>A0A1M5PFY2_9FIRM</name>
<gene>
    <name evidence="1" type="ORF">SAMN02744040_00462</name>
</gene>
<dbReference type="EMBL" id="FQXH01000006">
    <property type="protein sequence ID" value="SHH00658.1"/>
    <property type="molecule type" value="Genomic_DNA"/>
</dbReference>
<dbReference type="RefSeq" id="WP_072723265.1">
    <property type="nucleotide sequence ID" value="NZ_FQXH01000006.1"/>
</dbReference>
<dbReference type="Proteomes" id="UP000242520">
    <property type="component" value="Unassembled WGS sequence"/>
</dbReference>
<protein>
    <submittedName>
        <fullName evidence="1">Uncharacterized protein</fullName>
    </submittedName>
</protein>
<dbReference type="OrthoDB" id="1751830at2"/>
<organism evidence="1 2">
    <name type="scientific">Tepidibacter thalassicus DSM 15285</name>
    <dbReference type="NCBI Taxonomy" id="1123350"/>
    <lineage>
        <taxon>Bacteria</taxon>
        <taxon>Bacillati</taxon>
        <taxon>Bacillota</taxon>
        <taxon>Clostridia</taxon>
        <taxon>Peptostreptococcales</taxon>
        <taxon>Peptostreptococcaceae</taxon>
        <taxon>Tepidibacter</taxon>
    </lineage>
</organism>